<reference evidence="1 2" key="1">
    <citation type="submission" date="2012-06" db="EMBL/GenBank/DDBJ databases">
        <title>The complete chromosome of genome of Turneriella parva DSM 21527.</title>
        <authorList>
            <consortium name="US DOE Joint Genome Institute (JGI-PGF)"/>
            <person name="Lucas S."/>
            <person name="Han J."/>
            <person name="Lapidus A."/>
            <person name="Bruce D."/>
            <person name="Goodwin L."/>
            <person name="Pitluck S."/>
            <person name="Peters L."/>
            <person name="Kyrpides N."/>
            <person name="Mavromatis K."/>
            <person name="Ivanova N."/>
            <person name="Mikhailova N."/>
            <person name="Chertkov O."/>
            <person name="Detter J.C."/>
            <person name="Tapia R."/>
            <person name="Han C."/>
            <person name="Land M."/>
            <person name="Hauser L."/>
            <person name="Markowitz V."/>
            <person name="Cheng J.-F."/>
            <person name="Hugenholtz P."/>
            <person name="Woyke T."/>
            <person name="Wu D."/>
            <person name="Gronow S."/>
            <person name="Wellnitz S."/>
            <person name="Brambilla E."/>
            <person name="Klenk H.-P."/>
            <person name="Eisen J.A."/>
        </authorList>
    </citation>
    <scope>NUCLEOTIDE SEQUENCE [LARGE SCALE GENOMIC DNA]</scope>
    <source>
        <strain evidence="2">ATCC BAA-1111 / DSM 21527 / NCTC 11395 / H</strain>
    </source>
</reference>
<evidence type="ECO:0000313" key="1">
    <source>
        <dbReference type="EMBL" id="AFM10731.1"/>
    </source>
</evidence>
<gene>
    <name evidence="1" type="ordered locus">Turpa_0068</name>
</gene>
<keyword evidence="2" id="KW-1185">Reference proteome</keyword>
<dbReference type="STRING" id="869212.Turpa_0068"/>
<organism evidence="1 2">
    <name type="scientific">Turneriella parva (strain ATCC BAA-1111 / DSM 21527 / NCTC 11395 / H)</name>
    <name type="common">Leptospira parva</name>
    <dbReference type="NCBI Taxonomy" id="869212"/>
    <lineage>
        <taxon>Bacteria</taxon>
        <taxon>Pseudomonadati</taxon>
        <taxon>Spirochaetota</taxon>
        <taxon>Spirochaetia</taxon>
        <taxon>Leptospirales</taxon>
        <taxon>Leptospiraceae</taxon>
        <taxon>Turneriella</taxon>
    </lineage>
</organism>
<name>I4B0C4_TURPD</name>
<dbReference type="HOGENOM" id="CLU_2738895_0_0_12"/>
<dbReference type="EMBL" id="CP002959">
    <property type="protein sequence ID" value="AFM10731.1"/>
    <property type="molecule type" value="Genomic_DNA"/>
</dbReference>
<proteinExistence type="predicted"/>
<dbReference type="Proteomes" id="UP000006048">
    <property type="component" value="Chromosome"/>
</dbReference>
<accession>I4B0C4</accession>
<dbReference type="KEGG" id="tpx:Turpa_0068"/>
<protein>
    <submittedName>
        <fullName evidence="1">Uncharacterized protein</fullName>
    </submittedName>
</protein>
<evidence type="ECO:0000313" key="2">
    <source>
        <dbReference type="Proteomes" id="UP000006048"/>
    </source>
</evidence>
<sequence length="71" mass="8101">MNVNRIVGFARRGSSKLNSKTTSHTNNIEWCSVALTAIERSARIKRSKYGPCFYAYAERRFNNEISSKQGK</sequence>
<dbReference type="AlphaFoldDB" id="I4B0C4"/>